<proteinExistence type="predicted"/>
<organism evidence="1 2">
    <name type="scientific">Streptacidiphilus monticola</name>
    <dbReference type="NCBI Taxonomy" id="2161674"/>
    <lineage>
        <taxon>Bacteria</taxon>
        <taxon>Bacillati</taxon>
        <taxon>Actinomycetota</taxon>
        <taxon>Actinomycetes</taxon>
        <taxon>Kitasatosporales</taxon>
        <taxon>Streptomycetaceae</taxon>
        <taxon>Streptacidiphilus</taxon>
    </lineage>
</organism>
<reference evidence="2" key="1">
    <citation type="journal article" date="2019" name="Int. J. Syst. Evol. Microbiol.">
        <title>The Global Catalogue of Microorganisms (GCM) 10K type strain sequencing project: providing services to taxonomists for standard genome sequencing and annotation.</title>
        <authorList>
            <consortium name="The Broad Institute Genomics Platform"/>
            <consortium name="The Broad Institute Genome Sequencing Center for Infectious Disease"/>
            <person name="Wu L."/>
            <person name="Ma J."/>
        </authorList>
    </citation>
    <scope>NUCLEOTIDE SEQUENCE [LARGE SCALE GENOMIC DNA]</scope>
    <source>
        <strain evidence="2">JCM 4816</strain>
    </source>
</reference>
<accession>A0ABW1G645</accession>
<sequence>MRTWYRQTSKYTLENFAAALGVWTSTSTQRGISVDWLNPATHRWQHANYDAFGTYTLAAAGNSYLALVAPGKWARIDFRIKFTTAARTGTWHVMPMVPGAYSLLNSKGQSVDASLRQDPWEQFAFKVYR</sequence>
<name>A0ABW1G645_9ACTN</name>
<dbReference type="EMBL" id="JBHSQJ010000104">
    <property type="protein sequence ID" value="MFC5910230.1"/>
    <property type="molecule type" value="Genomic_DNA"/>
</dbReference>
<gene>
    <name evidence="1" type="ORF">ACFP3V_23790</name>
</gene>
<comment type="caution">
    <text evidence="1">The sequence shown here is derived from an EMBL/GenBank/DDBJ whole genome shotgun (WGS) entry which is preliminary data.</text>
</comment>
<dbReference type="RefSeq" id="WP_380587023.1">
    <property type="nucleotide sequence ID" value="NZ_JBHSQJ010000104.1"/>
</dbReference>
<dbReference type="Proteomes" id="UP001596174">
    <property type="component" value="Unassembled WGS sequence"/>
</dbReference>
<protein>
    <submittedName>
        <fullName evidence="1">Uncharacterized protein</fullName>
    </submittedName>
</protein>
<evidence type="ECO:0000313" key="2">
    <source>
        <dbReference type="Proteomes" id="UP001596174"/>
    </source>
</evidence>
<keyword evidence="2" id="KW-1185">Reference proteome</keyword>
<evidence type="ECO:0000313" key="1">
    <source>
        <dbReference type="EMBL" id="MFC5910230.1"/>
    </source>
</evidence>